<dbReference type="RefSeq" id="WP_011176762.1">
    <property type="nucleotide sequence ID" value="NC_005871.1"/>
</dbReference>
<keyword evidence="1" id="KW-0614">Plasmid</keyword>
<proteinExistence type="predicted"/>
<reference evidence="2" key="1">
    <citation type="journal article" date="2005" name="Science">
        <title>Life at depth: Photobacterium profundum genome sequence and expression analysis.</title>
        <authorList>
            <person name="Vezzi A."/>
            <person name="Campanaro S."/>
            <person name="D'Angelo M."/>
            <person name="Simonato F."/>
            <person name="Vitulo N."/>
            <person name="Lauro F.M."/>
            <person name="Cestaro A."/>
            <person name="Malacrida G."/>
            <person name="Simionati B."/>
            <person name="Cannata N."/>
            <person name="Romualdi C."/>
            <person name="Bartlett D.H."/>
            <person name="Valle G."/>
        </authorList>
    </citation>
    <scope>NUCLEOTIDE SEQUENCE [LARGE SCALE GENOMIC DNA]</scope>
    <source>
        <strain evidence="2">ATCC BAA-1253 / SS9</strain>
    </source>
</reference>
<organism evidence="1 2">
    <name type="scientific">Photobacterium profundum (strain SS9)</name>
    <dbReference type="NCBI Taxonomy" id="298386"/>
    <lineage>
        <taxon>Bacteria</taxon>
        <taxon>Pseudomonadati</taxon>
        <taxon>Pseudomonadota</taxon>
        <taxon>Gammaproteobacteria</taxon>
        <taxon>Vibrionales</taxon>
        <taxon>Vibrionaceae</taxon>
        <taxon>Photobacterium</taxon>
    </lineage>
</organism>
<keyword evidence="2" id="KW-1185">Reference proteome</keyword>
<geneLocation type="plasmid" evidence="1 2">
    <name>pPBPR1</name>
</geneLocation>
<dbReference type="AlphaFoldDB" id="Q6LWB1"/>
<dbReference type="InterPro" id="IPR036286">
    <property type="entry name" value="LexA/Signal_pep-like_sf"/>
</dbReference>
<evidence type="ECO:0000313" key="2">
    <source>
        <dbReference type="Proteomes" id="UP000000593"/>
    </source>
</evidence>
<gene>
    <name evidence="1" type="ordered locus">PBPRC0028</name>
</gene>
<evidence type="ECO:0008006" key="3">
    <source>
        <dbReference type="Google" id="ProtNLM"/>
    </source>
</evidence>
<dbReference type="EMBL" id="CR377818">
    <property type="protein sequence ID" value="CAG17966.1"/>
    <property type="molecule type" value="Genomic_DNA"/>
</dbReference>
<dbReference type="SUPFAM" id="SSF51306">
    <property type="entry name" value="LexA/Signal peptidase"/>
    <property type="match status" value="1"/>
</dbReference>
<dbReference type="HOGENOM" id="CLU_2118798_0_0_6"/>
<sequence length="115" mass="12970">MPFPPPTHGHEESSIGETLMDHLVSKPSATRIVALDRDFDRLHLEKGDHLVIEQGRNPHDGCTAMMELDGDIFCAQLYWQKGQWYAATDDRRGIVTEDMLLLGVATRAIKNQIID</sequence>
<dbReference type="eggNOG" id="ENOG5031PKN">
    <property type="taxonomic scope" value="Bacteria"/>
</dbReference>
<dbReference type="Gene3D" id="2.10.109.10">
    <property type="entry name" value="Umud Fragment, subunit A"/>
    <property type="match status" value="1"/>
</dbReference>
<name>Q6LWB1_PHOPR</name>
<dbReference type="KEGG" id="ppr:PBPRC0028"/>
<dbReference type="Proteomes" id="UP000000593">
    <property type="component" value="Plasmid pPBPR1"/>
</dbReference>
<evidence type="ECO:0000313" key="1">
    <source>
        <dbReference type="EMBL" id="CAG17966.1"/>
    </source>
</evidence>
<accession>Q6LWB1</accession>
<protein>
    <recommendedName>
        <fullName evidence="3">Peptidase S24/S26A/S26B/S26C domain-containing protein</fullName>
    </recommendedName>
</protein>